<dbReference type="EMBL" id="MAYF01000337">
    <property type="protein sequence ID" value="OCA72636.1"/>
    <property type="molecule type" value="Genomic_DNA"/>
</dbReference>
<accession>A0A1M7I2M3</accession>
<evidence type="ECO:0000313" key="15">
    <source>
        <dbReference type="Proteomes" id="UP000184069"/>
    </source>
</evidence>
<keyword evidence="7" id="KW-0482">Metalloprotease</keyword>
<keyword evidence="3" id="KW-0479">Metal-binding</keyword>
<dbReference type="AlphaFoldDB" id="A0A1M7I2M3"/>
<evidence type="ECO:0000256" key="9">
    <source>
        <dbReference type="SAM" id="MobiDB-lite"/>
    </source>
</evidence>
<evidence type="ECO:0000256" key="8">
    <source>
        <dbReference type="ARBA" id="ARBA00023157"/>
    </source>
</evidence>
<feature type="region of interest" description="Disordered" evidence="9">
    <location>
        <begin position="22"/>
        <end position="43"/>
    </location>
</feature>
<evidence type="ECO:0000256" key="3">
    <source>
        <dbReference type="ARBA" id="ARBA00022723"/>
    </source>
</evidence>
<feature type="domain" description="Peptidase M43 pregnancy-associated plasma-A" evidence="11">
    <location>
        <begin position="182"/>
        <end position="329"/>
    </location>
</feature>
<reference evidence="13 15" key="2">
    <citation type="submission" date="2016-11" db="EMBL/GenBank/DDBJ databases">
        <authorList>
            <person name="Jaros S."/>
            <person name="Januszkiewicz K."/>
            <person name="Wedrychowicz H."/>
        </authorList>
    </citation>
    <scope>NUCLEOTIDE SEQUENCE [LARGE SCALE GENOMIC DNA]</scope>
    <source>
        <strain evidence="13 15">DSM 27621</strain>
    </source>
</reference>
<sequence length="339" mass="37035">MKKLFFGALVLSFLSACNNDSVTNQNESSTNSEATPTALTATQRKCPSEEIRQAMLLKNPSLKQKIADIESSTERFTENLKVGKVLADGTVEIPVVFNVIYNTSTQNVSDARIAEQIAVLNADYGATNSDISKIPSAFQPSAAGDVKIRFKLVATNRKQSSKTAWRSDLEEMKKASTGGIDATDVNKNLNIWVVNSILDENNQPGTLGYAYYPEHAGQWYDGLVIGYQYIGKTGASAPFNLGRTVTHEVGHYLNLPHLWGSSNTGCQTDYSNDTPTSPGPNYGTPTYPLNRVCGGVSRSQMFMNYMDYVDDKAMFMFSANQKTRMQAVVSASGPRAGLR</sequence>
<dbReference type="SUPFAM" id="SSF55486">
    <property type="entry name" value="Metalloproteases ('zincins'), catalytic domain"/>
    <property type="match status" value="1"/>
</dbReference>
<evidence type="ECO:0000313" key="14">
    <source>
        <dbReference type="Proteomes" id="UP000093508"/>
    </source>
</evidence>
<dbReference type="GO" id="GO:0046872">
    <property type="term" value="F:metal ion binding"/>
    <property type="evidence" value="ECO:0007669"/>
    <property type="project" value="UniProtKB-KW"/>
</dbReference>
<evidence type="ECO:0000313" key="13">
    <source>
        <dbReference type="EMBL" id="SHM34960.1"/>
    </source>
</evidence>
<dbReference type="Gene3D" id="3.40.390.10">
    <property type="entry name" value="Collagenase (Catalytic Domain)"/>
    <property type="match status" value="1"/>
</dbReference>
<dbReference type="EMBL" id="FRBM01000013">
    <property type="protein sequence ID" value="SHM34960.1"/>
    <property type="molecule type" value="Genomic_DNA"/>
</dbReference>
<feature type="chain" id="PRO_5009926750" evidence="10">
    <location>
        <begin position="19"/>
        <end position="339"/>
    </location>
</feature>
<keyword evidence="8" id="KW-1015">Disulfide bond</keyword>
<evidence type="ECO:0000313" key="12">
    <source>
        <dbReference type="EMBL" id="OCA72636.1"/>
    </source>
</evidence>
<gene>
    <name evidence="12" type="ORF">BBH99_13185</name>
    <name evidence="13" type="ORF">SAMN05444407_11385</name>
</gene>
<evidence type="ECO:0000256" key="2">
    <source>
        <dbReference type="ARBA" id="ARBA00022670"/>
    </source>
</evidence>
<evidence type="ECO:0000256" key="1">
    <source>
        <dbReference type="ARBA" id="ARBA00008721"/>
    </source>
</evidence>
<dbReference type="Pfam" id="PF05572">
    <property type="entry name" value="Peptidase_M43"/>
    <property type="match status" value="1"/>
</dbReference>
<dbReference type="GO" id="GO:0008237">
    <property type="term" value="F:metallopeptidase activity"/>
    <property type="evidence" value="ECO:0007669"/>
    <property type="project" value="UniProtKB-KW"/>
</dbReference>
<name>A0A1M7I2M3_9FLAO</name>
<organism evidence="13 15">
    <name type="scientific">Chryseobacterium contaminans</name>
    <dbReference type="NCBI Taxonomy" id="1423959"/>
    <lineage>
        <taxon>Bacteria</taxon>
        <taxon>Pseudomonadati</taxon>
        <taxon>Bacteroidota</taxon>
        <taxon>Flavobacteriia</taxon>
        <taxon>Flavobacteriales</taxon>
        <taxon>Weeksellaceae</taxon>
        <taxon>Chryseobacterium group</taxon>
        <taxon>Chryseobacterium</taxon>
    </lineage>
</organism>
<evidence type="ECO:0000256" key="7">
    <source>
        <dbReference type="ARBA" id="ARBA00023049"/>
    </source>
</evidence>
<evidence type="ECO:0000259" key="11">
    <source>
        <dbReference type="Pfam" id="PF05572"/>
    </source>
</evidence>
<dbReference type="Proteomes" id="UP000184069">
    <property type="component" value="Unassembled WGS sequence"/>
</dbReference>
<dbReference type="Proteomes" id="UP000093508">
    <property type="component" value="Unassembled WGS sequence"/>
</dbReference>
<keyword evidence="6" id="KW-0862">Zinc</keyword>
<comment type="similarity">
    <text evidence="1">Belongs to the peptidase M43B family.</text>
</comment>
<evidence type="ECO:0000256" key="5">
    <source>
        <dbReference type="ARBA" id="ARBA00022801"/>
    </source>
</evidence>
<evidence type="ECO:0000256" key="10">
    <source>
        <dbReference type="SAM" id="SignalP"/>
    </source>
</evidence>
<dbReference type="STRING" id="1423959.SAMN05444407_11385"/>
<dbReference type="PROSITE" id="PS51257">
    <property type="entry name" value="PROKAR_LIPOPROTEIN"/>
    <property type="match status" value="1"/>
</dbReference>
<dbReference type="OrthoDB" id="6278496at2"/>
<protein>
    <submittedName>
        <fullName evidence="12">Peptidase M43</fullName>
    </submittedName>
    <submittedName>
        <fullName evidence="13">Pregnancy-associated plasma protein-A</fullName>
    </submittedName>
</protein>
<dbReference type="InterPro" id="IPR024079">
    <property type="entry name" value="MetalloPept_cat_dom_sf"/>
</dbReference>
<dbReference type="InterPro" id="IPR008754">
    <property type="entry name" value="Peptidase_M43"/>
</dbReference>
<keyword evidence="2" id="KW-0645">Protease</keyword>
<evidence type="ECO:0000256" key="4">
    <source>
        <dbReference type="ARBA" id="ARBA00022729"/>
    </source>
</evidence>
<reference evidence="12 14" key="1">
    <citation type="submission" date="2016-07" db="EMBL/GenBank/DDBJ databases">
        <authorList>
            <person name="Jeong J.-J."/>
            <person name="Kim D.W."/>
            <person name="Sang M.K."/>
            <person name="Choi I.-G."/>
            <person name="Kim K.D."/>
        </authorList>
    </citation>
    <scope>NUCLEOTIDE SEQUENCE [LARGE SCALE GENOMIC DNA]</scope>
    <source>
        <strain evidence="12 14">C-26</strain>
    </source>
</reference>
<dbReference type="GO" id="GO:0006508">
    <property type="term" value="P:proteolysis"/>
    <property type="evidence" value="ECO:0007669"/>
    <property type="project" value="UniProtKB-KW"/>
</dbReference>
<dbReference type="CDD" id="cd04275">
    <property type="entry name" value="ZnMc_pappalysin_like"/>
    <property type="match status" value="1"/>
</dbReference>
<evidence type="ECO:0000256" key="6">
    <source>
        <dbReference type="ARBA" id="ARBA00022833"/>
    </source>
</evidence>
<keyword evidence="5" id="KW-0378">Hydrolase</keyword>
<feature type="signal peptide" evidence="10">
    <location>
        <begin position="1"/>
        <end position="18"/>
    </location>
</feature>
<dbReference type="RefSeq" id="WP_066699544.1">
    <property type="nucleotide sequence ID" value="NZ_FRBM01000013.1"/>
</dbReference>
<proteinExistence type="inferred from homology"/>
<dbReference type="PANTHER" id="PTHR47466:SF1">
    <property type="entry name" value="METALLOPROTEASE MEP1 (AFU_ORTHOLOGUE AFUA_1G07730)-RELATED"/>
    <property type="match status" value="1"/>
</dbReference>
<keyword evidence="4 10" id="KW-0732">Signal</keyword>
<keyword evidence="14" id="KW-1185">Reference proteome</keyword>
<dbReference type="PANTHER" id="PTHR47466">
    <property type="match status" value="1"/>
</dbReference>